<dbReference type="InterPro" id="IPR009057">
    <property type="entry name" value="Homeodomain-like_sf"/>
</dbReference>
<dbReference type="OrthoDB" id="3784817at2"/>
<proteinExistence type="predicted"/>
<dbReference type="RefSeq" id="WP_121804211.1">
    <property type="nucleotide sequence ID" value="NZ_RDBE01000001.1"/>
</dbReference>
<keyword evidence="5" id="KW-1185">Reference proteome</keyword>
<evidence type="ECO:0000256" key="1">
    <source>
        <dbReference type="ARBA" id="ARBA00023125"/>
    </source>
</evidence>
<dbReference type="Pfam" id="PF00440">
    <property type="entry name" value="TetR_N"/>
    <property type="match status" value="1"/>
</dbReference>
<reference evidence="4 5" key="1">
    <citation type="submission" date="2018-10" db="EMBL/GenBank/DDBJ databases">
        <title>Marmoricola sp. 4Q3S-7 whole genome shotgun sequence.</title>
        <authorList>
            <person name="Li F."/>
        </authorList>
    </citation>
    <scope>NUCLEOTIDE SEQUENCE [LARGE SCALE GENOMIC DNA]</scope>
    <source>
        <strain evidence="4 5">4Q3S-7</strain>
    </source>
</reference>
<evidence type="ECO:0000259" key="3">
    <source>
        <dbReference type="PROSITE" id="PS50977"/>
    </source>
</evidence>
<keyword evidence="1 2" id="KW-0238">DNA-binding</keyword>
<accession>A0A3L8P588</accession>
<protein>
    <submittedName>
        <fullName evidence="4">TetR/AcrR family transcriptional regulator</fullName>
    </submittedName>
</protein>
<dbReference type="InterPro" id="IPR001647">
    <property type="entry name" value="HTH_TetR"/>
</dbReference>
<evidence type="ECO:0000256" key="2">
    <source>
        <dbReference type="PROSITE-ProRule" id="PRU00335"/>
    </source>
</evidence>
<dbReference type="PANTHER" id="PTHR30055:SF209">
    <property type="entry name" value="POSSIBLE TRANSCRIPTIONAL REGULATORY PROTEIN (PROBABLY TETR-FAMILY)"/>
    <property type="match status" value="1"/>
</dbReference>
<dbReference type="PROSITE" id="PS50977">
    <property type="entry name" value="HTH_TETR_2"/>
    <property type="match status" value="1"/>
</dbReference>
<dbReference type="GO" id="GO:0003700">
    <property type="term" value="F:DNA-binding transcription factor activity"/>
    <property type="evidence" value="ECO:0007669"/>
    <property type="project" value="TreeGrafter"/>
</dbReference>
<evidence type="ECO:0000313" key="5">
    <source>
        <dbReference type="Proteomes" id="UP000281708"/>
    </source>
</evidence>
<dbReference type="SUPFAM" id="SSF46689">
    <property type="entry name" value="Homeodomain-like"/>
    <property type="match status" value="1"/>
</dbReference>
<feature type="DNA-binding region" description="H-T-H motif" evidence="2">
    <location>
        <begin position="32"/>
        <end position="51"/>
    </location>
</feature>
<feature type="domain" description="HTH tetR-type" evidence="3">
    <location>
        <begin position="9"/>
        <end position="69"/>
    </location>
</feature>
<comment type="caution">
    <text evidence="4">The sequence shown here is derived from an EMBL/GenBank/DDBJ whole genome shotgun (WGS) entry which is preliminary data.</text>
</comment>
<dbReference type="InterPro" id="IPR050109">
    <property type="entry name" value="HTH-type_TetR-like_transc_reg"/>
</dbReference>
<dbReference type="Gene3D" id="1.10.357.10">
    <property type="entry name" value="Tetracycline Repressor, domain 2"/>
    <property type="match status" value="1"/>
</dbReference>
<gene>
    <name evidence="4" type="ORF">D9V37_00625</name>
</gene>
<name>A0A3L8P588_9ACTN</name>
<sequence>MSETVDRRAGTRQRIVEAAAQVLREQGPAAVTTRGVADAAGVQAPTLYRLFGDKEGLLDAVAEHVMAGYVSDKAATVDAASADGVDPLDDLRAGWDTQIEFGLANPAIFRMLSDPDRVRHSPAAVSGRQVLAARVRRVAVAGRLRVSEERAVDLIAAAGVGAISVLLSTPEPERDRGLADAMYEAVLAQVLDGTPDGVPERAEAGPMAATVAFRAIAPELHVLSGSERRLLSDWLDRVVADLGAGARVTSD</sequence>
<dbReference type="PRINTS" id="PR00455">
    <property type="entry name" value="HTHTETR"/>
</dbReference>
<organism evidence="4 5">
    <name type="scientific">Nocardioides mangrovicus</name>
    <dbReference type="NCBI Taxonomy" id="2478913"/>
    <lineage>
        <taxon>Bacteria</taxon>
        <taxon>Bacillati</taxon>
        <taxon>Actinomycetota</taxon>
        <taxon>Actinomycetes</taxon>
        <taxon>Propionibacteriales</taxon>
        <taxon>Nocardioidaceae</taxon>
        <taxon>Nocardioides</taxon>
    </lineage>
</organism>
<dbReference type="AlphaFoldDB" id="A0A3L8P588"/>
<dbReference type="Proteomes" id="UP000281708">
    <property type="component" value="Unassembled WGS sequence"/>
</dbReference>
<dbReference type="EMBL" id="RDBE01000001">
    <property type="protein sequence ID" value="RLV50530.1"/>
    <property type="molecule type" value="Genomic_DNA"/>
</dbReference>
<evidence type="ECO:0000313" key="4">
    <source>
        <dbReference type="EMBL" id="RLV50530.1"/>
    </source>
</evidence>
<dbReference type="PANTHER" id="PTHR30055">
    <property type="entry name" value="HTH-TYPE TRANSCRIPTIONAL REGULATOR RUTR"/>
    <property type="match status" value="1"/>
</dbReference>
<dbReference type="GO" id="GO:0000976">
    <property type="term" value="F:transcription cis-regulatory region binding"/>
    <property type="evidence" value="ECO:0007669"/>
    <property type="project" value="TreeGrafter"/>
</dbReference>